<dbReference type="EMBL" id="BLAD01000139">
    <property type="protein sequence ID" value="GES06212.1"/>
    <property type="molecule type" value="Genomic_DNA"/>
</dbReference>
<sequence length="94" mass="11025">MTYQKWLAEYDRAYADPLSVGEQECPHCAARRLNLVFVQDTRYLEKGRPIFWCGNCLKGIFFGRVEYPENAKVITEEAERTERPIPNFRVIPPD</sequence>
<dbReference type="AlphaFoldDB" id="A0A5M3WDQ7"/>
<reference evidence="1 2" key="1">
    <citation type="submission" date="2019-10" db="EMBL/GenBank/DDBJ databases">
        <title>Whole genome shotgun sequence of Acrocarpospora corrugata NBRC 13972.</title>
        <authorList>
            <person name="Ichikawa N."/>
            <person name="Kimura A."/>
            <person name="Kitahashi Y."/>
            <person name="Komaki H."/>
            <person name="Oguchi A."/>
        </authorList>
    </citation>
    <scope>NUCLEOTIDE SEQUENCE [LARGE SCALE GENOMIC DNA]</scope>
    <source>
        <strain evidence="1 2">NBRC 13972</strain>
    </source>
</reference>
<accession>A0A5M3WDQ7</accession>
<name>A0A5M3WDQ7_9ACTN</name>
<dbReference type="Proteomes" id="UP000334990">
    <property type="component" value="Unassembled WGS sequence"/>
</dbReference>
<gene>
    <name evidence="1" type="ORF">Acor_82810</name>
</gene>
<dbReference type="OrthoDB" id="2648199at2"/>
<organism evidence="1 2">
    <name type="scientific">Acrocarpospora corrugata</name>
    <dbReference type="NCBI Taxonomy" id="35763"/>
    <lineage>
        <taxon>Bacteria</taxon>
        <taxon>Bacillati</taxon>
        <taxon>Actinomycetota</taxon>
        <taxon>Actinomycetes</taxon>
        <taxon>Streptosporangiales</taxon>
        <taxon>Streptosporangiaceae</taxon>
        <taxon>Acrocarpospora</taxon>
    </lineage>
</organism>
<comment type="caution">
    <text evidence="1">The sequence shown here is derived from an EMBL/GenBank/DDBJ whole genome shotgun (WGS) entry which is preliminary data.</text>
</comment>
<dbReference type="RefSeq" id="WP_155342135.1">
    <property type="nucleotide sequence ID" value="NZ_BAAABN010000087.1"/>
</dbReference>
<protein>
    <submittedName>
        <fullName evidence="1">Uncharacterized protein</fullName>
    </submittedName>
</protein>
<evidence type="ECO:0000313" key="1">
    <source>
        <dbReference type="EMBL" id="GES06212.1"/>
    </source>
</evidence>
<proteinExistence type="predicted"/>
<evidence type="ECO:0000313" key="2">
    <source>
        <dbReference type="Proteomes" id="UP000334990"/>
    </source>
</evidence>
<keyword evidence="2" id="KW-1185">Reference proteome</keyword>